<dbReference type="PANTHER" id="PTHR31272">
    <property type="entry name" value="CYTOCHROME C-TYPE BIOGENESIS PROTEIN HI_1454-RELATED"/>
    <property type="match status" value="1"/>
</dbReference>
<evidence type="ECO:0000256" key="6">
    <source>
        <dbReference type="SAM" id="Phobius"/>
    </source>
</evidence>
<dbReference type="InterPro" id="IPR003834">
    <property type="entry name" value="Cyt_c_assmbl_TM_dom"/>
</dbReference>
<organism evidence="8 9">
    <name type="scientific">Corynebacterium kroppenstedtii</name>
    <dbReference type="NCBI Taxonomy" id="161879"/>
    <lineage>
        <taxon>Bacteria</taxon>
        <taxon>Bacillati</taxon>
        <taxon>Actinomycetota</taxon>
        <taxon>Actinomycetes</taxon>
        <taxon>Mycobacteriales</taxon>
        <taxon>Corynebacteriaceae</taxon>
        <taxon>Corynebacterium</taxon>
    </lineage>
</organism>
<keyword evidence="4 6" id="KW-1133">Transmembrane helix</keyword>
<feature type="transmembrane region" description="Helical" evidence="6">
    <location>
        <begin position="28"/>
        <end position="52"/>
    </location>
</feature>
<feature type="transmembrane region" description="Helical" evidence="6">
    <location>
        <begin position="87"/>
        <end position="112"/>
    </location>
</feature>
<sequence length="273" mass="28133">MIPAQVHFAQFHADVGAAFADTAASGPLLLALGAAALAGLVSFASPCVIPLVPGYISYLAGVVGAESDITAEGTKVRSHRGRVAGSALLFVAGFTVVFVLATASIFGAISALQMNNELLQRVGGVVTIVMGVVFLGFIPFLQNERRMAPKHWSTLMGAPLLGAVFALGWTPCLGPTLAGIISIAAGTEGTTAVRGVILIIFYCLGLGLPFVVVALGSSKALASVSWLRRHSRGIQIAGGVALIVVGIALVTGQWVVFVSWIRQWAVTSTVTPI</sequence>
<dbReference type="PANTHER" id="PTHR31272:SF4">
    <property type="entry name" value="CYTOCHROME C-TYPE BIOGENESIS PROTEIN HI_1454-RELATED"/>
    <property type="match status" value="1"/>
</dbReference>
<dbReference type="GO" id="GO:0017004">
    <property type="term" value="P:cytochrome complex assembly"/>
    <property type="evidence" value="ECO:0007669"/>
    <property type="project" value="InterPro"/>
</dbReference>
<feature type="domain" description="Cytochrome C biogenesis protein transmembrane" evidence="7">
    <location>
        <begin position="29"/>
        <end position="249"/>
    </location>
</feature>
<evidence type="ECO:0000313" key="9">
    <source>
        <dbReference type="Proteomes" id="UP000249432"/>
    </source>
</evidence>
<dbReference type="InterPro" id="IPR051790">
    <property type="entry name" value="Cytochrome_c-biogenesis_DsbD"/>
</dbReference>
<evidence type="ECO:0000259" key="7">
    <source>
        <dbReference type="Pfam" id="PF02683"/>
    </source>
</evidence>
<comment type="subcellular location">
    <subcellularLocation>
        <location evidence="1">Membrane</location>
        <topology evidence="1">Multi-pass membrane protein</topology>
    </subcellularLocation>
</comment>
<evidence type="ECO:0000256" key="1">
    <source>
        <dbReference type="ARBA" id="ARBA00004141"/>
    </source>
</evidence>
<reference evidence="8 9" key="1">
    <citation type="submission" date="2017-08" db="EMBL/GenBank/DDBJ databases">
        <title>Infants hospitalized years apart are colonized by the same room-sourced microbial strains.</title>
        <authorList>
            <person name="Brooks B."/>
            <person name="Olm M.R."/>
            <person name="Firek B.A."/>
            <person name="Baker R."/>
            <person name="Thomas B.C."/>
            <person name="Morowitz M.J."/>
            <person name="Banfield J.F."/>
        </authorList>
    </citation>
    <scope>NUCLEOTIDE SEQUENCE [LARGE SCALE GENOMIC DNA]</scope>
    <source>
        <strain evidence="8">S2_003_000_R1_3</strain>
    </source>
</reference>
<protein>
    <submittedName>
        <fullName evidence="8">Cytochrome C biogenesis protein ResC</fullName>
    </submittedName>
</protein>
<feature type="transmembrane region" description="Helical" evidence="6">
    <location>
        <begin position="192"/>
        <end position="215"/>
    </location>
</feature>
<evidence type="ECO:0000256" key="4">
    <source>
        <dbReference type="ARBA" id="ARBA00022989"/>
    </source>
</evidence>
<name>A0A2W5SNZ0_9CORY</name>
<gene>
    <name evidence="8" type="ORF">DI525_06250</name>
</gene>
<comment type="similarity">
    <text evidence="2">Belongs to the DsbD family.</text>
</comment>
<dbReference type="RefSeq" id="WP_303734903.1">
    <property type="nucleotide sequence ID" value="NZ_CAKZHK010000013.1"/>
</dbReference>
<keyword evidence="3 6" id="KW-0812">Transmembrane</keyword>
<feature type="transmembrane region" description="Helical" evidence="6">
    <location>
        <begin position="118"/>
        <end position="140"/>
    </location>
</feature>
<feature type="transmembrane region" description="Helical" evidence="6">
    <location>
        <begin position="236"/>
        <end position="261"/>
    </location>
</feature>
<dbReference type="Pfam" id="PF02683">
    <property type="entry name" value="DsbD_TM"/>
    <property type="match status" value="1"/>
</dbReference>
<comment type="caution">
    <text evidence="8">The sequence shown here is derived from an EMBL/GenBank/DDBJ whole genome shotgun (WGS) entry which is preliminary data.</text>
</comment>
<dbReference type="EMBL" id="QFRA01000014">
    <property type="protein sequence ID" value="PZR04642.1"/>
    <property type="molecule type" value="Genomic_DNA"/>
</dbReference>
<dbReference type="GO" id="GO:0016020">
    <property type="term" value="C:membrane"/>
    <property type="evidence" value="ECO:0007669"/>
    <property type="project" value="UniProtKB-SubCell"/>
</dbReference>
<evidence type="ECO:0000313" key="8">
    <source>
        <dbReference type="EMBL" id="PZR04642.1"/>
    </source>
</evidence>
<feature type="transmembrane region" description="Helical" evidence="6">
    <location>
        <begin position="160"/>
        <end position="186"/>
    </location>
</feature>
<evidence type="ECO:0000256" key="3">
    <source>
        <dbReference type="ARBA" id="ARBA00022692"/>
    </source>
</evidence>
<evidence type="ECO:0000256" key="2">
    <source>
        <dbReference type="ARBA" id="ARBA00006143"/>
    </source>
</evidence>
<evidence type="ECO:0000256" key="5">
    <source>
        <dbReference type="ARBA" id="ARBA00023136"/>
    </source>
</evidence>
<keyword evidence="5 6" id="KW-0472">Membrane</keyword>
<accession>A0A2W5SNZ0</accession>
<proteinExistence type="inferred from homology"/>
<dbReference type="AlphaFoldDB" id="A0A2W5SNZ0"/>
<dbReference type="Proteomes" id="UP000249432">
    <property type="component" value="Unassembled WGS sequence"/>
</dbReference>